<feature type="transmembrane region" description="Helical" evidence="1">
    <location>
        <begin position="160"/>
        <end position="186"/>
    </location>
</feature>
<gene>
    <name evidence="2" type="ordered locus">RC1_0994</name>
</gene>
<keyword evidence="1" id="KW-0472">Membrane</keyword>
<keyword evidence="1" id="KW-0812">Transmembrane</keyword>
<dbReference type="AlphaFoldDB" id="B6ISI2"/>
<evidence type="ECO:0000256" key="1">
    <source>
        <dbReference type="SAM" id="Phobius"/>
    </source>
</evidence>
<name>B6ISI2_RHOCS</name>
<sequence>MLTALLSSGGPDRVSIGELIDCLGDRAFGVLILLCSLPNCIPGPPGVSTITGLPILLFALQLLIGGDRPWLPRSLRDRSFSRADLLGVVRRADPWLRRLERLSRPRLPALVTGWAERAAGFVVFLLAFILILPIPLGNLFPAIAIAVIAVALMEQDGAALLVGYVCAVLSMAISFAGLLVALLILAEVLERLLG</sequence>
<protein>
    <submittedName>
        <fullName evidence="2">Exopolysaccharide synthesis protein, ExoD, putative</fullName>
    </submittedName>
</protein>
<proteinExistence type="predicted"/>
<accession>B6ISI2</accession>
<keyword evidence="1" id="KW-1133">Transmembrane helix</keyword>
<dbReference type="PANTHER" id="PTHR41795">
    <property type="entry name" value="EXOPOLYSACCHARIDE SYNTHESIS PROTEIN"/>
    <property type="match status" value="1"/>
</dbReference>
<dbReference type="PANTHER" id="PTHR41795:SF1">
    <property type="entry name" value="EXOPOLYSACCHARIDE SYNTHESIS PROTEIN"/>
    <property type="match status" value="1"/>
</dbReference>
<dbReference type="OrthoDB" id="8550083at2"/>
<dbReference type="STRING" id="414684.RC1_0994"/>
<evidence type="ECO:0000313" key="3">
    <source>
        <dbReference type="Proteomes" id="UP000001591"/>
    </source>
</evidence>
<dbReference type="EMBL" id="CP000613">
    <property type="protein sequence ID" value="ACI98418.1"/>
    <property type="molecule type" value="Genomic_DNA"/>
</dbReference>
<dbReference type="eggNOG" id="COG3932">
    <property type="taxonomic scope" value="Bacteria"/>
</dbReference>
<dbReference type="Proteomes" id="UP000001591">
    <property type="component" value="Chromosome"/>
</dbReference>
<dbReference type="Pfam" id="PF06055">
    <property type="entry name" value="ExoD"/>
    <property type="match status" value="1"/>
</dbReference>
<dbReference type="HOGENOM" id="CLU_093444_0_2_5"/>
<dbReference type="InterPro" id="IPR010331">
    <property type="entry name" value="ExoD"/>
</dbReference>
<keyword evidence="3" id="KW-1185">Reference proteome</keyword>
<evidence type="ECO:0000313" key="2">
    <source>
        <dbReference type="EMBL" id="ACI98418.1"/>
    </source>
</evidence>
<dbReference type="PIRSF" id="PIRSF033239">
    <property type="entry name" value="ExoD"/>
    <property type="match status" value="1"/>
</dbReference>
<reference evidence="2 3" key="1">
    <citation type="journal article" date="2010" name="BMC Genomics">
        <title>Metabolic flexibility revealed in the genome of the cyst-forming alpha-1 proteobacterium Rhodospirillum centenum.</title>
        <authorList>
            <person name="Lu Y.K."/>
            <person name="Marden J."/>
            <person name="Han M."/>
            <person name="Swingley W.D."/>
            <person name="Mastrian S.D."/>
            <person name="Chowdhury S.R."/>
            <person name="Hao J."/>
            <person name="Helmy T."/>
            <person name="Kim S."/>
            <person name="Kurdoglu A.A."/>
            <person name="Matthies H.J."/>
            <person name="Rollo D."/>
            <person name="Stothard P."/>
            <person name="Blankenship R.E."/>
            <person name="Bauer C.E."/>
            <person name="Touchman J.W."/>
        </authorList>
    </citation>
    <scope>NUCLEOTIDE SEQUENCE [LARGE SCALE GENOMIC DNA]</scope>
    <source>
        <strain evidence="3">ATCC 51521 / SW</strain>
    </source>
</reference>
<dbReference type="RefSeq" id="WP_012566207.1">
    <property type="nucleotide sequence ID" value="NC_011420.2"/>
</dbReference>
<feature type="transmembrane region" description="Helical" evidence="1">
    <location>
        <begin position="46"/>
        <end position="66"/>
    </location>
</feature>
<feature type="transmembrane region" description="Helical" evidence="1">
    <location>
        <begin position="136"/>
        <end position="153"/>
    </location>
</feature>
<dbReference type="KEGG" id="rce:RC1_0994"/>
<organism evidence="2 3">
    <name type="scientific">Rhodospirillum centenum (strain ATCC 51521 / SW)</name>
    <dbReference type="NCBI Taxonomy" id="414684"/>
    <lineage>
        <taxon>Bacteria</taxon>
        <taxon>Pseudomonadati</taxon>
        <taxon>Pseudomonadota</taxon>
        <taxon>Alphaproteobacteria</taxon>
        <taxon>Rhodospirillales</taxon>
        <taxon>Rhodospirillaceae</taxon>
        <taxon>Rhodospirillum</taxon>
    </lineage>
</organism>